<dbReference type="Gene3D" id="2.170.150.70">
    <property type="match status" value="2"/>
</dbReference>
<dbReference type="SUPFAM" id="SSF51316">
    <property type="entry name" value="Mss4-like"/>
    <property type="match status" value="2"/>
</dbReference>
<evidence type="ECO:0000259" key="4">
    <source>
        <dbReference type="PROSITE" id="PS51891"/>
    </source>
</evidence>
<sequence length="260" mass="29171">MAEELKPYRYLVDGMSGDLKTYRGSCHCGAFVYEAKMPHVFKVLECNCSSCYKKGALWVVPEPGNIRFVKGSVDAHPPQVRSFQHGQGVDVWNIMKGPYKAPKFTGPEPKAVIEGAKIYTGSCHCGAVRLALKSKPLDKNSTEPVKECNCSICNRMAYVWLYPRKEQVVIEGEENLAYYKFGTKLFGKSFCKTCGISVHNDAKPIPEEELNKLPEGQREFIKGAFSMTPINLRVLNDFDVGDLNVEREDGYSRPPPYVEP</sequence>
<evidence type="ECO:0000256" key="2">
    <source>
        <dbReference type="ARBA" id="ARBA00022723"/>
    </source>
</evidence>
<proteinExistence type="inferred from homology"/>
<reference evidence="5 6" key="1">
    <citation type="journal article" date="2024" name="Front Chem Biol">
        <title>Unveiling the potential of Daldinia eschscholtzii MFLUCC 19-0629 through bioactivity and bioinformatics studies for enhanced sustainable agriculture production.</title>
        <authorList>
            <person name="Brooks S."/>
            <person name="Weaver J.A."/>
            <person name="Klomchit A."/>
            <person name="Alharthi S.A."/>
            <person name="Onlamun T."/>
            <person name="Nurani R."/>
            <person name="Vong T.K."/>
            <person name="Alberti F."/>
            <person name="Greco C."/>
        </authorList>
    </citation>
    <scope>NUCLEOTIDE SEQUENCE [LARGE SCALE GENOMIC DNA]</scope>
    <source>
        <strain evidence="5">MFLUCC 19-0629</strain>
    </source>
</reference>
<dbReference type="GO" id="GO:0046872">
    <property type="term" value="F:metal ion binding"/>
    <property type="evidence" value="ECO:0007669"/>
    <property type="project" value="UniProtKB-KW"/>
</dbReference>
<dbReference type="InterPro" id="IPR006913">
    <property type="entry name" value="CENP-V/GFA"/>
</dbReference>
<dbReference type="PANTHER" id="PTHR28620">
    <property type="entry name" value="CENTROMERE PROTEIN V"/>
    <property type="match status" value="1"/>
</dbReference>
<organism evidence="5 6">
    <name type="scientific">Daldinia eschscholtzii</name>
    <dbReference type="NCBI Taxonomy" id="292717"/>
    <lineage>
        <taxon>Eukaryota</taxon>
        <taxon>Fungi</taxon>
        <taxon>Dikarya</taxon>
        <taxon>Ascomycota</taxon>
        <taxon>Pezizomycotina</taxon>
        <taxon>Sordariomycetes</taxon>
        <taxon>Xylariomycetidae</taxon>
        <taxon>Xylariales</taxon>
        <taxon>Hypoxylaceae</taxon>
        <taxon>Daldinia</taxon>
    </lineage>
</organism>
<evidence type="ECO:0000313" key="6">
    <source>
        <dbReference type="Proteomes" id="UP001369815"/>
    </source>
</evidence>
<keyword evidence="6" id="KW-1185">Reference proteome</keyword>
<evidence type="ECO:0000313" key="5">
    <source>
        <dbReference type="EMBL" id="KAK6957790.1"/>
    </source>
</evidence>
<evidence type="ECO:0000256" key="3">
    <source>
        <dbReference type="ARBA" id="ARBA00022833"/>
    </source>
</evidence>
<comment type="similarity">
    <text evidence="1">Belongs to the Gfa family.</text>
</comment>
<dbReference type="Proteomes" id="UP001369815">
    <property type="component" value="Unassembled WGS sequence"/>
</dbReference>
<comment type="caution">
    <text evidence="5">The sequence shown here is derived from an EMBL/GenBank/DDBJ whole genome shotgun (WGS) entry which is preliminary data.</text>
</comment>
<accession>A0AAX6MYP6</accession>
<feature type="domain" description="CENP-V/GFA" evidence="4">
    <location>
        <begin position="119"/>
        <end position="249"/>
    </location>
</feature>
<dbReference type="PROSITE" id="PS51891">
    <property type="entry name" value="CENP_V_GFA"/>
    <property type="match status" value="2"/>
</dbReference>
<name>A0AAX6MYP6_9PEZI</name>
<dbReference type="InterPro" id="IPR011057">
    <property type="entry name" value="Mss4-like_sf"/>
</dbReference>
<feature type="domain" description="CENP-V/GFA" evidence="4">
    <location>
        <begin position="22"/>
        <end position="120"/>
    </location>
</feature>
<keyword evidence="3" id="KW-0862">Zinc</keyword>
<dbReference type="InterPro" id="IPR052355">
    <property type="entry name" value="CENP-V-like"/>
</dbReference>
<dbReference type="EMBL" id="JBANMG010000001">
    <property type="protein sequence ID" value="KAK6957790.1"/>
    <property type="molecule type" value="Genomic_DNA"/>
</dbReference>
<evidence type="ECO:0000256" key="1">
    <source>
        <dbReference type="ARBA" id="ARBA00005495"/>
    </source>
</evidence>
<protein>
    <recommendedName>
        <fullName evidence="4">CENP-V/GFA domain-containing protein</fullName>
    </recommendedName>
</protein>
<keyword evidence="2" id="KW-0479">Metal-binding</keyword>
<dbReference type="GO" id="GO:0016846">
    <property type="term" value="F:carbon-sulfur lyase activity"/>
    <property type="evidence" value="ECO:0007669"/>
    <property type="project" value="InterPro"/>
</dbReference>
<dbReference type="PANTHER" id="PTHR28620:SF1">
    <property type="entry name" value="CENP-V_GFA DOMAIN-CONTAINING PROTEIN"/>
    <property type="match status" value="1"/>
</dbReference>
<gene>
    <name evidence="5" type="ORF">Daesc_000579</name>
</gene>
<dbReference type="AlphaFoldDB" id="A0AAX6MYP6"/>
<dbReference type="Pfam" id="PF04828">
    <property type="entry name" value="GFA"/>
    <property type="match status" value="1"/>
</dbReference>